<comment type="caution">
    <text evidence="3">The sequence shown here is derived from an EMBL/GenBank/DDBJ whole genome shotgun (WGS) entry which is preliminary data.</text>
</comment>
<feature type="domain" description="HTH cro/C1-type" evidence="2">
    <location>
        <begin position="2"/>
        <end position="48"/>
    </location>
</feature>
<dbReference type="InterPro" id="IPR010359">
    <property type="entry name" value="IrrE_HExxH"/>
</dbReference>
<dbReference type="PANTHER" id="PTHR43236">
    <property type="entry name" value="ANTITOXIN HIGA1"/>
    <property type="match status" value="1"/>
</dbReference>
<dbReference type="Proteomes" id="UP000465305">
    <property type="component" value="Unassembled WGS sequence"/>
</dbReference>
<dbReference type="Gene3D" id="1.10.10.2910">
    <property type="match status" value="1"/>
</dbReference>
<proteinExistence type="predicted"/>
<gene>
    <name evidence="3" type="ORF">MALGJ_00150</name>
</gene>
<sequence>MRRGLTKVELAQRLAVTPRTITKYETNGAPAIAAADIAAAVEFPVSYFQRDSAPTLCANEVRFRSARRATARQRDSAVAAGVAGVEIDHWISQRFDRPQLDLPTFDGLGPRTAASTLRAMWGLGTRPLPNLVQLAESRGVRVYTLPPFADVVDAYSIWRDDVPYVFLARRKTPEHIRFDVAHEIGHLVLHSNEPERQRRKSEADAFASEFLMPEDSLDEYVRFNATVPELLQIREYFKVSAMALTYAAHRAGRMSDWTYRQACITLSQNGFRSSEPGGMTNYEMSRVFPSVFSSPSASATAIARDRIPVSDVHALTFGAELRLAPVTAVTTETSVMHSLGGASAAPPRRLISRSAAALRLSVGIFVSSADRRARPGRCRRPAGDRPGSVAVGGSSTGHP</sequence>
<dbReference type="InterPro" id="IPR001387">
    <property type="entry name" value="Cro/C1-type_HTH"/>
</dbReference>
<evidence type="ECO:0000256" key="1">
    <source>
        <dbReference type="SAM" id="MobiDB-lite"/>
    </source>
</evidence>
<accession>A0A7I9Y3U3</accession>
<dbReference type="AlphaFoldDB" id="A0A7I9Y3U3"/>
<name>A0A7I9Y3U3_MYCAL</name>
<protein>
    <recommendedName>
        <fullName evidence="2">HTH cro/C1-type domain-containing protein</fullName>
    </recommendedName>
</protein>
<evidence type="ECO:0000259" key="2">
    <source>
        <dbReference type="PROSITE" id="PS50943"/>
    </source>
</evidence>
<organism evidence="3 4">
    <name type="scientific">Mycolicibacter algericus</name>
    <name type="common">Mycobacterium algericum</name>
    <dbReference type="NCBI Taxonomy" id="1288388"/>
    <lineage>
        <taxon>Bacteria</taxon>
        <taxon>Bacillati</taxon>
        <taxon>Actinomycetota</taxon>
        <taxon>Actinomycetes</taxon>
        <taxon>Mycobacteriales</taxon>
        <taxon>Mycobacteriaceae</taxon>
        <taxon>Mycolicibacter</taxon>
    </lineage>
</organism>
<dbReference type="InterPro" id="IPR052345">
    <property type="entry name" value="Rad_response_metalloprotease"/>
</dbReference>
<dbReference type="PROSITE" id="PS50943">
    <property type="entry name" value="HTH_CROC1"/>
    <property type="match status" value="1"/>
</dbReference>
<evidence type="ECO:0000313" key="4">
    <source>
        <dbReference type="Proteomes" id="UP000465305"/>
    </source>
</evidence>
<reference evidence="3 4" key="1">
    <citation type="journal article" date="2019" name="Emerg. Microbes Infect.">
        <title>Comprehensive subspecies identification of 175 nontuberculous mycobacteria species based on 7547 genomic profiles.</title>
        <authorList>
            <person name="Matsumoto Y."/>
            <person name="Kinjo T."/>
            <person name="Motooka D."/>
            <person name="Nabeya D."/>
            <person name="Jung N."/>
            <person name="Uechi K."/>
            <person name="Horii T."/>
            <person name="Iida T."/>
            <person name="Fujita J."/>
            <person name="Nakamura S."/>
        </authorList>
    </citation>
    <scope>NUCLEOTIDE SEQUENCE [LARGE SCALE GENOMIC DNA]</scope>
    <source>
        <strain evidence="3 4">JCM 30723</strain>
    </source>
</reference>
<dbReference type="PANTHER" id="PTHR43236:SF1">
    <property type="entry name" value="BLL7220 PROTEIN"/>
    <property type="match status" value="1"/>
</dbReference>
<dbReference type="Pfam" id="PF06114">
    <property type="entry name" value="Peptidase_M78"/>
    <property type="match status" value="1"/>
</dbReference>
<feature type="region of interest" description="Disordered" evidence="1">
    <location>
        <begin position="371"/>
        <end position="399"/>
    </location>
</feature>
<evidence type="ECO:0000313" key="3">
    <source>
        <dbReference type="EMBL" id="GFG83339.1"/>
    </source>
</evidence>
<dbReference type="EMBL" id="BLKY01000001">
    <property type="protein sequence ID" value="GFG83339.1"/>
    <property type="molecule type" value="Genomic_DNA"/>
</dbReference>